<dbReference type="InterPro" id="IPR051085">
    <property type="entry name" value="MB_O-acyltransferase"/>
</dbReference>
<feature type="transmembrane region" description="Helical" evidence="1">
    <location>
        <begin position="286"/>
        <end position="304"/>
    </location>
</feature>
<keyword evidence="1" id="KW-1133">Transmembrane helix</keyword>
<dbReference type="EMBL" id="BJWL01000010">
    <property type="protein sequence ID" value="GFY94632.1"/>
    <property type="molecule type" value="Genomic_DNA"/>
</dbReference>
<reference evidence="2 3" key="1">
    <citation type="submission" date="2019-07" db="EMBL/GenBank/DDBJ databases">
        <title>De Novo Assembly of kiwifruit Actinidia rufa.</title>
        <authorList>
            <person name="Sugita-Konishi S."/>
            <person name="Sato K."/>
            <person name="Mori E."/>
            <person name="Abe Y."/>
            <person name="Kisaki G."/>
            <person name="Hamano K."/>
            <person name="Suezawa K."/>
            <person name="Otani M."/>
            <person name="Fukuda T."/>
            <person name="Manabe T."/>
            <person name="Gomi K."/>
            <person name="Tabuchi M."/>
            <person name="Akimitsu K."/>
            <person name="Kataoka I."/>
        </authorList>
    </citation>
    <scope>NUCLEOTIDE SEQUENCE [LARGE SCALE GENOMIC DNA]</scope>
    <source>
        <strain evidence="3">cv. Fuchu</strain>
    </source>
</reference>
<gene>
    <name evidence="2" type="ORF">Acr_10g0000170</name>
</gene>
<dbReference type="GO" id="GO:0016746">
    <property type="term" value="F:acyltransferase activity"/>
    <property type="evidence" value="ECO:0007669"/>
    <property type="project" value="TreeGrafter"/>
</dbReference>
<dbReference type="PANTHER" id="PTHR13285:SF18">
    <property type="entry name" value="PROTEIN-CYSTEINE N-PALMITOYLTRANSFERASE RASP"/>
    <property type="match status" value="1"/>
</dbReference>
<dbReference type="Proteomes" id="UP000585474">
    <property type="component" value="Unassembled WGS sequence"/>
</dbReference>
<keyword evidence="3" id="KW-1185">Reference proteome</keyword>
<name>A0A7J0F7E5_9ERIC</name>
<proteinExistence type="predicted"/>
<organism evidence="2 3">
    <name type="scientific">Actinidia rufa</name>
    <dbReference type="NCBI Taxonomy" id="165716"/>
    <lineage>
        <taxon>Eukaryota</taxon>
        <taxon>Viridiplantae</taxon>
        <taxon>Streptophyta</taxon>
        <taxon>Embryophyta</taxon>
        <taxon>Tracheophyta</taxon>
        <taxon>Spermatophyta</taxon>
        <taxon>Magnoliopsida</taxon>
        <taxon>eudicotyledons</taxon>
        <taxon>Gunneridae</taxon>
        <taxon>Pentapetalae</taxon>
        <taxon>asterids</taxon>
        <taxon>Ericales</taxon>
        <taxon>Actinidiaceae</taxon>
        <taxon>Actinidia</taxon>
    </lineage>
</organism>
<accession>A0A7J0F7E5</accession>
<comment type="caution">
    <text evidence="2">The sequence shown here is derived from an EMBL/GenBank/DDBJ whole genome shotgun (WGS) entry which is preliminary data.</text>
</comment>
<protein>
    <submittedName>
        <fullName evidence="2">MBOAT (Membrane bound O-acyl transferase) family protein</fullName>
    </submittedName>
</protein>
<keyword evidence="1" id="KW-0812">Transmembrane</keyword>
<dbReference type="GO" id="GO:0005783">
    <property type="term" value="C:endoplasmic reticulum"/>
    <property type="evidence" value="ECO:0007669"/>
    <property type="project" value="TreeGrafter"/>
</dbReference>
<evidence type="ECO:0000256" key="1">
    <source>
        <dbReference type="SAM" id="Phobius"/>
    </source>
</evidence>
<evidence type="ECO:0000313" key="2">
    <source>
        <dbReference type="EMBL" id="GFY94632.1"/>
    </source>
</evidence>
<evidence type="ECO:0000313" key="3">
    <source>
        <dbReference type="Proteomes" id="UP000585474"/>
    </source>
</evidence>
<dbReference type="PANTHER" id="PTHR13285">
    <property type="entry name" value="ACYLTRANSFERASE"/>
    <property type="match status" value="1"/>
</dbReference>
<sequence length="314" mass="34506">MISLIAEAEVHSMLNLDQYGNTKLFNPYKTSKLSISKVEDVSQPEKGISEGMRGFQVPTPRKLLAWAWLTCIFFVPEMIAKSAANAFQVIFSSLVYHYTLLNCHLLGKANCDGSTGGARGLEVAGKGAGGEEEGPRVMVWPAVAVSGEMAIVTKELNDGCCELRRWLVVDVLRTPEVEANIVVVVGGSGEFTWGWALCYMDSCTDVRCTGEEEKLGWWGGWSGSRLPVVLVVRRAFGEFVFREVCAVAGAITITCLVVANLVGYVIGPWGMNWLISRFLQKEGLPTLGGMFVTFYVGTKVRNYIYFKLPGDDFK</sequence>
<dbReference type="OrthoDB" id="1746408at2759"/>
<keyword evidence="1" id="KW-0472">Membrane</keyword>
<feature type="transmembrane region" description="Helical" evidence="1">
    <location>
        <begin position="244"/>
        <end position="266"/>
    </location>
</feature>
<dbReference type="AlphaFoldDB" id="A0A7J0F7E5"/>
<keyword evidence="2" id="KW-0808">Transferase</keyword>